<evidence type="ECO:0000259" key="1">
    <source>
        <dbReference type="Pfam" id="PF00882"/>
    </source>
</evidence>
<evidence type="ECO:0000313" key="3">
    <source>
        <dbReference type="Proteomes" id="UP000823910"/>
    </source>
</evidence>
<dbReference type="Pfam" id="PF00882">
    <property type="entry name" value="Zn_dep_PLPC"/>
    <property type="match status" value="1"/>
</dbReference>
<dbReference type="Proteomes" id="UP000823910">
    <property type="component" value="Unassembled WGS sequence"/>
</dbReference>
<reference evidence="2" key="2">
    <citation type="submission" date="2021-04" db="EMBL/GenBank/DDBJ databases">
        <authorList>
            <person name="Gilroy R."/>
        </authorList>
    </citation>
    <scope>NUCLEOTIDE SEQUENCE</scope>
    <source>
        <strain evidence="2">CHK180-15479</strain>
    </source>
</reference>
<organism evidence="2 3">
    <name type="scientific">Candidatus Enterocloster excrementipullorum</name>
    <dbReference type="NCBI Taxonomy" id="2838559"/>
    <lineage>
        <taxon>Bacteria</taxon>
        <taxon>Bacillati</taxon>
        <taxon>Bacillota</taxon>
        <taxon>Clostridia</taxon>
        <taxon>Lachnospirales</taxon>
        <taxon>Lachnospiraceae</taxon>
        <taxon>Enterocloster</taxon>
    </lineage>
</organism>
<dbReference type="EMBL" id="DWWT01000068">
    <property type="protein sequence ID" value="HJC07017.1"/>
    <property type="molecule type" value="Genomic_DNA"/>
</dbReference>
<comment type="caution">
    <text evidence="2">The sequence shown here is derived from an EMBL/GenBank/DDBJ whole genome shotgun (WGS) entry which is preliminary data.</text>
</comment>
<reference evidence="2" key="1">
    <citation type="journal article" date="2021" name="PeerJ">
        <title>Extensive microbial diversity within the chicken gut microbiome revealed by metagenomics and culture.</title>
        <authorList>
            <person name="Gilroy R."/>
            <person name="Ravi A."/>
            <person name="Getino M."/>
            <person name="Pursley I."/>
            <person name="Horton D.L."/>
            <person name="Alikhan N.F."/>
            <person name="Baker D."/>
            <person name="Gharbi K."/>
            <person name="Hall N."/>
            <person name="Watson M."/>
            <person name="Adriaenssens E.M."/>
            <person name="Foster-Nyarko E."/>
            <person name="Jarju S."/>
            <person name="Secka A."/>
            <person name="Antonio M."/>
            <person name="Oren A."/>
            <person name="Chaudhuri R.R."/>
            <person name="La Ragione R."/>
            <person name="Hildebrand F."/>
            <person name="Pallen M.J."/>
        </authorList>
    </citation>
    <scope>NUCLEOTIDE SEQUENCE</scope>
    <source>
        <strain evidence="2">CHK180-15479</strain>
    </source>
</reference>
<feature type="domain" description="Phospholipase C/D" evidence="1">
    <location>
        <begin position="6"/>
        <end position="153"/>
    </location>
</feature>
<name>A0A9D2N254_9FIRM</name>
<protein>
    <submittedName>
        <fullName evidence="2">Zinc dependent phospholipase C family protein</fullName>
    </submittedName>
</protein>
<dbReference type="AlphaFoldDB" id="A0A9D2N254"/>
<dbReference type="InterPro" id="IPR029002">
    <property type="entry name" value="PLPC/GPLD1"/>
</dbReference>
<sequence>MPGFTTHYILGMKAYNDMPQNNLKFIIAKYRWLYQLGLQGPDMFFYNLPILRHRDHRNVGSYMHEHHVNDFFRCCFHQLARIDSRQQREQGLAFMCGFLCHYIGDSICHPYVYGRIEYDIHHPGAYYHGLHAKLENDIDALLLMKYKKKKPSQFNQAATICLNGMETQFISRFLSSCINEAFYPLSYKNRYQVTAGMVHRSILALRFGCRTLADPNSRKKDKVEFFESLFFKNPVASSKLVTDTVEDPVWSLNLHHETWCNPWDKRIASQASFPNLFKQCLKKLSTDFYLINSMLDSGHTLQISLLEALLSELGNYSYHSGLPCADEPVKSMARRRPT</sequence>
<accession>A0A9D2N254</accession>
<evidence type="ECO:0000313" key="2">
    <source>
        <dbReference type="EMBL" id="HJC07017.1"/>
    </source>
</evidence>
<gene>
    <name evidence="2" type="ORF">H9704_12880</name>
</gene>
<proteinExistence type="predicted"/>